<organism evidence="1">
    <name type="scientific">termite gut metagenome</name>
    <dbReference type="NCBI Taxonomy" id="433724"/>
    <lineage>
        <taxon>unclassified sequences</taxon>
        <taxon>metagenomes</taxon>
        <taxon>organismal metagenomes</taxon>
    </lineage>
</organism>
<dbReference type="GO" id="GO:0005975">
    <property type="term" value="P:carbohydrate metabolic process"/>
    <property type="evidence" value="ECO:0007669"/>
    <property type="project" value="InterPro"/>
</dbReference>
<dbReference type="AlphaFoldDB" id="A0A5J4PPS8"/>
<accession>A0A5J4PPS8</accession>
<proteinExistence type="predicted"/>
<dbReference type="EC" id="5.1.3.3" evidence="1"/>
<feature type="non-terminal residue" evidence="1">
    <location>
        <position position="78"/>
    </location>
</feature>
<keyword evidence="1" id="KW-0413">Isomerase</keyword>
<reference evidence="1" key="1">
    <citation type="submission" date="2019-03" db="EMBL/GenBank/DDBJ databases">
        <title>Single cell metagenomics reveals metabolic interactions within the superorganism composed of flagellate Streblomastix strix and complex community of Bacteroidetes bacteria on its surface.</title>
        <authorList>
            <person name="Treitli S.C."/>
            <person name="Kolisko M."/>
            <person name="Husnik F."/>
            <person name="Keeling P."/>
            <person name="Hampl V."/>
        </authorList>
    </citation>
    <scope>NUCLEOTIDE SEQUENCE</scope>
    <source>
        <strain evidence="1">STM</strain>
    </source>
</reference>
<gene>
    <name evidence="1" type="ORF">EZS27_037975</name>
</gene>
<dbReference type="GO" id="GO:0030246">
    <property type="term" value="F:carbohydrate binding"/>
    <property type="evidence" value="ECO:0007669"/>
    <property type="project" value="InterPro"/>
</dbReference>
<dbReference type="InterPro" id="IPR014718">
    <property type="entry name" value="GH-type_carb-bd"/>
</dbReference>
<dbReference type="Gene3D" id="2.70.98.10">
    <property type="match status" value="1"/>
</dbReference>
<sequence length="78" mass="8502">MKKLLFIGVITLLVCSCDDKSGLTLSGLDPKNFQAEVNHAATNLYVLKNKAGMEVCITNFGARIVSIMVPDRNGEMQD</sequence>
<dbReference type="PROSITE" id="PS51257">
    <property type="entry name" value="PROKAR_LIPOPROTEIN"/>
    <property type="match status" value="1"/>
</dbReference>
<dbReference type="SUPFAM" id="SSF74650">
    <property type="entry name" value="Galactose mutarotase-like"/>
    <property type="match status" value="1"/>
</dbReference>
<dbReference type="InterPro" id="IPR011013">
    <property type="entry name" value="Gal_mutarotase_sf_dom"/>
</dbReference>
<dbReference type="EMBL" id="SNRY01007262">
    <property type="protein sequence ID" value="KAA6310780.1"/>
    <property type="molecule type" value="Genomic_DNA"/>
</dbReference>
<name>A0A5J4PPS8_9ZZZZ</name>
<dbReference type="GO" id="GO:0004034">
    <property type="term" value="F:aldose 1-epimerase activity"/>
    <property type="evidence" value="ECO:0007669"/>
    <property type="project" value="UniProtKB-EC"/>
</dbReference>
<comment type="caution">
    <text evidence="1">The sequence shown here is derived from an EMBL/GenBank/DDBJ whole genome shotgun (WGS) entry which is preliminary data.</text>
</comment>
<evidence type="ECO:0000313" key="1">
    <source>
        <dbReference type="EMBL" id="KAA6310780.1"/>
    </source>
</evidence>
<protein>
    <submittedName>
        <fullName evidence="1">Aldose 1-epimerase</fullName>
        <ecNumber evidence="1">5.1.3.3</ecNumber>
    </submittedName>
</protein>